<evidence type="ECO:0000256" key="2">
    <source>
        <dbReference type="ARBA" id="ARBA00022692"/>
    </source>
</evidence>
<dbReference type="Proteomes" id="UP001196509">
    <property type="component" value="Unassembled WGS sequence"/>
</dbReference>
<accession>A0AAE2ZQY5</accession>
<feature type="transmembrane region" description="Helical" evidence="5">
    <location>
        <begin position="116"/>
        <end position="136"/>
    </location>
</feature>
<organism evidence="7 8">
    <name type="scientific">Flavimaribacter sediminis</name>
    <dbReference type="NCBI Taxonomy" id="2865987"/>
    <lineage>
        <taxon>Bacteria</taxon>
        <taxon>Pseudomonadati</taxon>
        <taxon>Pseudomonadota</taxon>
        <taxon>Alphaproteobacteria</taxon>
        <taxon>Hyphomicrobiales</taxon>
        <taxon>Rhizobiaceae</taxon>
        <taxon>Flavimaribacter</taxon>
    </lineage>
</organism>
<evidence type="ECO:0000256" key="3">
    <source>
        <dbReference type="ARBA" id="ARBA00022989"/>
    </source>
</evidence>
<dbReference type="PANTHER" id="PTHR37422:SF13">
    <property type="entry name" value="LIPOPOLYSACCHARIDE BIOSYNTHESIS PROTEIN PA4999-RELATED"/>
    <property type="match status" value="1"/>
</dbReference>
<feature type="transmembrane region" description="Helical" evidence="5">
    <location>
        <begin position="193"/>
        <end position="209"/>
    </location>
</feature>
<keyword evidence="8" id="KW-1185">Reference proteome</keyword>
<dbReference type="GO" id="GO:0016874">
    <property type="term" value="F:ligase activity"/>
    <property type="evidence" value="ECO:0007669"/>
    <property type="project" value="UniProtKB-KW"/>
</dbReference>
<keyword evidence="7" id="KW-0436">Ligase</keyword>
<evidence type="ECO:0000313" key="7">
    <source>
        <dbReference type="EMBL" id="MBW8639331.1"/>
    </source>
</evidence>
<feature type="transmembrane region" description="Helical" evidence="5">
    <location>
        <begin position="392"/>
        <end position="412"/>
    </location>
</feature>
<dbReference type="InterPro" id="IPR051533">
    <property type="entry name" value="WaaL-like"/>
</dbReference>
<comment type="caution">
    <text evidence="7">The sequence shown here is derived from an EMBL/GenBank/DDBJ whole genome shotgun (WGS) entry which is preliminary data.</text>
</comment>
<keyword evidence="3 5" id="KW-1133">Transmembrane helix</keyword>
<feature type="transmembrane region" description="Helical" evidence="5">
    <location>
        <begin position="27"/>
        <end position="45"/>
    </location>
</feature>
<feature type="transmembrane region" description="Helical" evidence="5">
    <location>
        <begin position="216"/>
        <end position="232"/>
    </location>
</feature>
<dbReference type="Pfam" id="PF04932">
    <property type="entry name" value="Wzy_C"/>
    <property type="match status" value="1"/>
</dbReference>
<dbReference type="RefSeq" id="WP_220230068.1">
    <property type="nucleotide sequence ID" value="NZ_JAICBX010000004.1"/>
</dbReference>
<sequence>MSTTYDDTGKSRSAAGPALTPARMKNLAATGLAYVAFCLLMLSLRPFSPTSILDVEANEGDRLNQIGFLAAGSIVFIGLITLVDRKKLAAYVQPAWIGIYLVLALSIVVAPDPSAAMRSVILTLIGMLIASAIILLPPDEESFARMLAAAMLTLLFINYAGFALLPSLAIHGADAFEPQHAGLWRGSFTHKNIAGPVMSVFVMFGIYIYRRGMRLSGIAVGLLAFIFVLKTGSKTTNGLLPMAIMVVLAGRIFGLSKLTVILSALAVILAAMLTIGTIYSDALASLTASILDDPSFTGRFTLWKYGLENFSQNFWLGTGYDSFWGKPVVTGIEEPYEWAWDFRGIVHGHSNYVDMLVTLGVVGFAIMVWAIYIMPAVNYVKACRNPANAARADLFMMVIVFLALLSFLETFFLRRVDPIWLLMVMAIMQLQVLARQEER</sequence>
<dbReference type="EMBL" id="JAICBX010000004">
    <property type="protein sequence ID" value="MBW8639331.1"/>
    <property type="molecule type" value="Genomic_DNA"/>
</dbReference>
<comment type="subcellular location">
    <subcellularLocation>
        <location evidence="1">Membrane</location>
        <topology evidence="1">Multi-pass membrane protein</topology>
    </subcellularLocation>
</comment>
<keyword evidence="2 5" id="KW-0812">Transmembrane</keyword>
<feature type="domain" description="O-antigen ligase-related" evidence="6">
    <location>
        <begin position="221"/>
        <end position="367"/>
    </location>
</feature>
<evidence type="ECO:0000313" key="8">
    <source>
        <dbReference type="Proteomes" id="UP001196509"/>
    </source>
</evidence>
<keyword evidence="4 5" id="KW-0472">Membrane</keyword>
<dbReference type="GO" id="GO:0016020">
    <property type="term" value="C:membrane"/>
    <property type="evidence" value="ECO:0007669"/>
    <property type="project" value="UniProtKB-SubCell"/>
</dbReference>
<evidence type="ECO:0000256" key="1">
    <source>
        <dbReference type="ARBA" id="ARBA00004141"/>
    </source>
</evidence>
<feature type="transmembrane region" description="Helical" evidence="5">
    <location>
        <begin position="356"/>
        <end position="380"/>
    </location>
</feature>
<feature type="transmembrane region" description="Helical" evidence="5">
    <location>
        <begin position="238"/>
        <end position="254"/>
    </location>
</feature>
<evidence type="ECO:0000256" key="5">
    <source>
        <dbReference type="SAM" id="Phobius"/>
    </source>
</evidence>
<reference evidence="7" key="1">
    <citation type="submission" date="2021-08" db="EMBL/GenBank/DDBJ databases">
        <title>Hoeflea bacterium WL0058 sp. nov., isolated from the sediment.</title>
        <authorList>
            <person name="Wang L."/>
            <person name="Zhang D."/>
        </authorList>
    </citation>
    <scope>NUCLEOTIDE SEQUENCE</scope>
    <source>
        <strain evidence="7">WL0058</strain>
    </source>
</reference>
<protein>
    <submittedName>
        <fullName evidence="7">O-antigen ligase family protein</fullName>
    </submittedName>
</protein>
<evidence type="ECO:0000259" key="6">
    <source>
        <dbReference type="Pfam" id="PF04932"/>
    </source>
</evidence>
<dbReference type="InterPro" id="IPR007016">
    <property type="entry name" value="O-antigen_ligase-rel_domated"/>
</dbReference>
<evidence type="ECO:0000256" key="4">
    <source>
        <dbReference type="ARBA" id="ARBA00023136"/>
    </source>
</evidence>
<feature type="transmembrane region" description="Helical" evidence="5">
    <location>
        <begin position="90"/>
        <end position="110"/>
    </location>
</feature>
<feature type="transmembrane region" description="Helical" evidence="5">
    <location>
        <begin position="65"/>
        <end position="83"/>
    </location>
</feature>
<feature type="transmembrane region" description="Helical" evidence="5">
    <location>
        <begin position="261"/>
        <end position="279"/>
    </location>
</feature>
<dbReference type="PANTHER" id="PTHR37422">
    <property type="entry name" value="TEICHURONIC ACID BIOSYNTHESIS PROTEIN TUAE"/>
    <property type="match status" value="1"/>
</dbReference>
<gene>
    <name evidence="7" type="ORF">K1W69_19210</name>
</gene>
<feature type="transmembrane region" description="Helical" evidence="5">
    <location>
        <begin position="148"/>
        <end position="173"/>
    </location>
</feature>
<proteinExistence type="predicted"/>
<dbReference type="AlphaFoldDB" id="A0AAE2ZQY5"/>
<name>A0AAE2ZQY5_9HYPH</name>